<evidence type="ECO:0000256" key="1">
    <source>
        <dbReference type="ARBA" id="ARBA00004167"/>
    </source>
</evidence>
<gene>
    <name evidence="18" type="ORF">AMTR_s00175p00044500</name>
</gene>
<evidence type="ECO:0000256" key="11">
    <source>
        <dbReference type="ARBA" id="ARBA00022989"/>
    </source>
</evidence>
<dbReference type="Gene3D" id="1.10.510.10">
    <property type="entry name" value="Transferase(Phosphotransferase) domain 1"/>
    <property type="match status" value="1"/>
</dbReference>
<evidence type="ECO:0000256" key="15">
    <source>
        <dbReference type="PROSITE-ProRule" id="PRU10141"/>
    </source>
</evidence>
<proteinExistence type="inferred from homology"/>
<accession>U5D6G9</accession>
<keyword evidence="8 15" id="KW-0547">Nucleotide-binding</keyword>
<dbReference type="Pfam" id="PF07714">
    <property type="entry name" value="PK_Tyr_Ser-Thr"/>
    <property type="match status" value="1"/>
</dbReference>
<evidence type="ECO:0000256" key="16">
    <source>
        <dbReference type="RuleBase" id="RU000304"/>
    </source>
</evidence>
<keyword evidence="3" id="KW-0597">Phosphoprotein</keyword>
<evidence type="ECO:0000256" key="2">
    <source>
        <dbReference type="ARBA" id="ARBA00022527"/>
    </source>
</evidence>
<keyword evidence="12" id="KW-0472">Membrane</keyword>
<evidence type="ECO:0000256" key="12">
    <source>
        <dbReference type="ARBA" id="ARBA00023136"/>
    </source>
</evidence>
<evidence type="ECO:0000256" key="5">
    <source>
        <dbReference type="ARBA" id="ARBA00022692"/>
    </source>
</evidence>
<evidence type="ECO:0000256" key="4">
    <source>
        <dbReference type="ARBA" id="ARBA00022679"/>
    </source>
</evidence>
<dbReference type="KEGG" id="atr:18444259"/>
<dbReference type="CDD" id="cd14066">
    <property type="entry name" value="STKc_IRAK"/>
    <property type="match status" value="1"/>
</dbReference>
<evidence type="ECO:0000313" key="18">
    <source>
        <dbReference type="EMBL" id="ERN15963.1"/>
    </source>
</evidence>
<dbReference type="InterPro" id="IPR008271">
    <property type="entry name" value="Ser/Thr_kinase_AS"/>
</dbReference>
<comment type="subcellular location">
    <subcellularLocation>
        <location evidence="1">Membrane</location>
        <topology evidence="1">Single-pass membrane protein</topology>
    </subcellularLocation>
</comment>
<keyword evidence="4" id="KW-0808">Transferase</keyword>
<dbReference type="AlphaFoldDB" id="U5D6G9"/>
<dbReference type="SUPFAM" id="SSF56112">
    <property type="entry name" value="Protein kinase-like (PK-like)"/>
    <property type="match status" value="1"/>
</dbReference>
<reference evidence="19" key="1">
    <citation type="journal article" date="2013" name="Science">
        <title>The Amborella genome and the evolution of flowering plants.</title>
        <authorList>
            <consortium name="Amborella Genome Project"/>
        </authorList>
    </citation>
    <scope>NUCLEOTIDE SEQUENCE [LARGE SCALE GENOMIC DNA]</scope>
</reference>
<evidence type="ECO:0000256" key="3">
    <source>
        <dbReference type="ARBA" id="ARBA00022553"/>
    </source>
</evidence>
<dbReference type="EMBL" id="KI392493">
    <property type="protein sequence ID" value="ERN15963.1"/>
    <property type="molecule type" value="Genomic_DNA"/>
</dbReference>
<dbReference type="GO" id="GO:0004674">
    <property type="term" value="F:protein serine/threonine kinase activity"/>
    <property type="evidence" value="ECO:0000318"/>
    <property type="project" value="GO_Central"/>
</dbReference>
<evidence type="ECO:0000256" key="7">
    <source>
        <dbReference type="ARBA" id="ARBA00022737"/>
    </source>
</evidence>
<keyword evidence="10 15" id="KW-0067">ATP-binding</keyword>
<keyword evidence="14" id="KW-0325">Glycoprotein</keyword>
<organism evidence="18 19">
    <name type="scientific">Amborella trichopoda</name>
    <dbReference type="NCBI Taxonomy" id="13333"/>
    <lineage>
        <taxon>Eukaryota</taxon>
        <taxon>Viridiplantae</taxon>
        <taxon>Streptophyta</taxon>
        <taxon>Embryophyta</taxon>
        <taxon>Tracheophyta</taxon>
        <taxon>Spermatophyta</taxon>
        <taxon>Magnoliopsida</taxon>
        <taxon>Amborellales</taxon>
        <taxon>Amborellaceae</taxon>
        <taxon>Amborella</taxon>
    </lineage>
</organism>
<keyword evidence="9" id="KW-0418">Kinase</keyword>
<dbReference type="OrthoDB" id="4062651at2759"/>
<feature type="binding site" evidence="15">
    <location>
        <position position="71"/>
    </location>
    <ligand>
        <name>ATP</name>
        <dbReference type="ChEBI" id="CHEBI:30616"/>
    </ligand>
</feature>
<name>U5D6G9_AMBTC</name>
<evidence type="ECO:0000256" key="14">
    <source>
        <dbReference type="ARBA" id="ARBA00023180"/>
    </source>
</evidence>
<dbReference type="InterPro" id="IPR052059">
    <property type="entry name" value="CR_Ser/Thr_kinase"/>
</dbReference>
<dbReference type="InterPro" id="IPR000719">
    <property type="entry name" value="Prot_kinase_dom"/>
</dbReference>
<dbReference type="FunFam" id="3.30.200.20:FF:000421">
    <property type="entry name" value="Serine/threonine-protein kinase receptor"/>
    <property type="match status" value="1"/>
</dbReference>
<keyword evidence="7" id="KW-0677">Repeat</keyword>
<dbReference type="SMART" id="SM00220">
    <property type="entry name" value="S_TKc"/>
    <property type="match status" value="1"/>
</dbReference>
<dbReference type="eggNOG" id="KOG1187">
    <property type="taxonomic scope" value="Eukaryota"/>
</dbReference>
<sequence>MNCLPFLCTRRCPSASEPIPDSPSFRKFHVYSYNDLKIATEDFGESNKIGQGGFGSIYKGKLKNGATVAVKVLSAQSTQGEREFLNEISAIFDIKHQNLVELYGCCVDGDTRILVYGYLENNSLAQVFLGRESSGIEFDWMRRRTIGLGVASGLAYLHEEVKPHIVHRDIKASNILLDKDLNPKISDFGLAKLFPDDKTHISTRVAGTLGYLAPEYAISGQLTRKADVYSFGVLLLEIVSGGSILYSGVQIEEQYLLKRAWELHKAGELLELIDPKLNGDYPREEAIWFLKVALLCVQEKPNLRPNMSEVVKMLSDTVNDMDVNIRKPGIIPNFMAMKMGRTKKTEVLSQSSGHEGSFFSSSTGVTLGSFSS</sequence>
<dbReference type="Gramene" id="ERN15963">
    <property type="protein sequence ID" value="ERN15963"/>
    <property type="gene ID" value="AMTR_s00175p00044500"/>
</dbReference>
<dbReference type="Proteomes" id="UP000017836">
    <property type="component" value="Unassembled WGS sequence"/>
</dbReference>
<feature type="domain" description="Protein kinase" evidence="17">
    <location>
        <begin position="43"/>
        <end position="318"/>
    </location>
</feature>
<dbReference type="InterPro" id="IPR011009">
    <property type="entry name" value="Kinase-like_dom_sf"/>
</dbReference>
<dbReference type="GO" id="GO:0005524">
    <property type="term" value="F:ATP binding"/>
    <property type="evidence" value="ECO:0007669"/>
    <property type="project" value="UniProtKB-UniRule"/>
</dbReference>
<dbReference type="Gene3D" id="3.30.200.20">
    <property type="entry name" value="Phosphorylase Kinase, domain 1"/>
    <property type="match status" value="1"/>
</dbReference>
<evidence type="ECO:0000313" key="19">
    <source>
        <dbReference type="Proteomes" id="UP000017836"/>
    </source>
</evidence>
<keyword evidence="5" id="KW-0812">Transmembrane</keyword>
<evidence type="ECO:0000256" key="6">
    <source>
        <dbReference type="ARBA" id="ARBA00022729"/>
    </source>
</evidence>
<dbReference type="PANTHER" id="PTHR47973">
    <property type="entry name" value="CYSTEINE-RICH RECEPTOR-LIKE PROTEIN KINASE 3"/>
    <property type="match status" value="1"/>
</dbReference>
<keyword evidence="11" id="KW-1133">Transmembrane helix</keyword>
<dbReference type="HOGENOM" id="CLU_000288_21_4_1"/>
<evidence type="ECO:0000256" key="10">
    <source>
        <dbReference type="ARBA" id="ARBA00022840"/>
    </source>
</evidence>
<evidence type="ECO:0000256" key="9">
    <source>
        <dbReference type="ARBA" id="ARBA00022777"/>
    </source>
</evidence>
<dbReference type="InterPro" id="IPR017441">
    <property type="entry name" value="Protein_kinase_ATP_BS"/>
</dbReference>
<evidence type="ECO:0000259" key="17">
    <source>
        <dbReference type="PROSITE" id="PS50011"/>
    </source>
</evidence>
<dbReference type="STRING" id="13333.U5D6G9"/>
<keyword evidence="19" id="KW-1185">Reference proteome</keyword>
<evidence type="ECO:0000256" key="13">
    <source>
        <dbReference type="ARBA" id="ARBA00023170"/>
    </source>
</evidence>
<dbReference type="InterPro" id="IPR001245">
    <property type="entry name" value="Ser-Thr/Tyr_kinase_cat_dom"/>
</dbReference>
<protein>
    <recommendedName>
        <fullName evidence="17">Protein kinase domain-containing protein</fullName>
    </recommendedName>
</protein>
<dbReference type="FunFam" id="1.10.510.10:FF:000044">
    <property type="entry name" value="Putative LRR receptor-like serine/threonine-protein kinase"/>
    <property type="match status" value="1"/>
</dbReference>
<dbReference type="PROSITE" id="PS50011">
    <property type="entry name" value="PROTEIN_KINASE_DOM"/>
    <property type="match status" value="1"/>
</dbReference>
<keyword evidence="6" id="KW-0732">Signal</keyword>
<keyword evidence="2 16" id="KW-0723">Serine/threonine-protein kinase</keyword>
<comment type="similarity">
    <text evidence="16">Belongs to the protein kinase superfamily.</text>
</comment>
<evidence type="ECO:0000256" key="8">
    <source>
        <dbReference type="ARBA" id="ARBA00022741"/>
    </source>
</evidence>
<keyword evidence="13" id="KW-0675">Receptor</keyword>
<dbReference type="OMA" id="WELHKAG"/>
<dbReference type="PROSITE" id="PS00108">
    <property type="entry name" value="PROTEIN_KINASE_ST"/>
    <property type="match status" value="1"/>
</dbReference>
<dbReference type="PROSITE" id="PS00107">
    <property type="entry name" value="PROTEIN_KINASE_ATP"/>
    <property type="match status" value="1"/>
</dbReference>
<dbReference type="GO" id="GO:0016020">
    <property type="term" value="C:membrane"/>
    <property type="evidence" value="ECO:0007669"/>
    <property type="project" value="UniProtKB-SubCell"/>
</dbReference>